<organism evidence="7 8">
    <name type="scientific">Zoogloea oryzae</name>
    <dbReference type="NCBI Taxonomy" id="310767"/>
    <lineage>
        <taxon>Bacteria</taxon>
        <taxon>Pseudomonadati</taxon>
        <taxon>Pseudomonadota</taxon>
        <taxon>Betaproteobacteria</taxon>
        <taxon>Rhodocyclales</taxon>
        <taxon>Zoogloeaceae</taxon>
        <taxon>Zoogloea</taxon>
    </lineage>
</organism>
<reference evidence="8" key="1">
    <citation type="journal article" date="2019" name="Int. J. Syst. Evol. Microbiol.">
        <title>The Global Catalogue of Microorganisms (GCM) 10K type strain sequencing project: providing services to taxonomists for standard genome sequencing and annotation.</title>
        <authorList>
            <consortium name="The Broad Institute Genomics Platform"/>
            <consortium name="The Broad Institute Genome Sequencing Center for Infectious Disease"/>
            <person name="Wu L."/>
            <person name="Ma J."/>
        </authorList>
    </citation>
    <scope>NUCLEOTIDE SEQUENCE [LARGE SCALE GENOMIC DNA]</scope>
    <source>
        <strain evidence="8">NBRC 102407</strain>
    </source>
</reference>
<proteinExistence type="predicted"/>
<evidence type="ECO:0000256" key="1">
    <source>
        <dbReference type="ARBA" id="ARBA00022741"/>
    </source>
</evidence>
<keyword evidence="5" id="KW-0804">Transcription</keyword>
<dbReference type="PROSITE" id="PS00675">
    <property type="entry name" value="SIGMA54_INTERACT_1"/>
    <property type="match status" value="1"/>
</dbReference>
<dbReference type="Gene3D" id="3.30.450.40">
    <property type="match status" value="1"/>
</dbReference>
<dbReference type="EMBL" id="BSPX01000055">
    <property type="protein sequence ID" value="GLT23639.1"/>
    <property type="molecule type" value="Genomic_DNA"/>
</dbReference>
<dbReference type="Gene3D" id="3.40.50.300">
    <property type="entry name" value="P-loop containing nucleotide triphosphate hydrolases"/>
    <property type="match status" value="1"/>
</dbReference>
<dbReference type="Proteomes" id="UP001157167">
    <property type="component" value="Unassembled WGS sequence"/>
</dbReference>
<dbReference type="SUPFAM" id="SSF46689">
    <property type="entry name" value="Homeodomain-like"/>
    <property type="match status" value="1"/>
</dbReference>
<dbReference type="PANTHER" id="PTHR32071:SF77">
    <property type="entry name" value="TRANSCRIPTIONAL REGULATORY PROTEIN"/>
    <property type="match status" value="1"/>
</dbReference>
<dbReference type="InterPro" id="IPR027417">
    <property type="entry name" value="P-loop_NTPase"/>
</dbReference>
<evidence type="ECO:0000256" key="3">
    <source>
        <dbReference type="ARBA" id="ARBA00023015"/>
    </source>
</evidence>
<dbReference type="SMART" id="SM00382">
    <property type="entry name" value="AAA"/>
    <property type="match status" value="1"/>
</dbReference>
<dbReference type="SUPFAM" id="SSF52540">
    <property type="entry name" value="P-loop containing nucleoside triphosphate hydrolases"/>
    <property type="match status" value="1"/>
</dbReference>
<dbReference type="Gene3D" id="1.10.10.60">
    <property type="entry name" value="Homeodomain-like"/>
    <property type="match status" value="1"/>
</dbReference>
<dbReference type="Pfam" id="PF25601">
    <property type="entry name" value="AAA_lid_14"/>
    <property type="match status" value="1"/>
</dbReference>
<evidence type="ECO:0000313" key="8">
    <source>
        <dbReference type="Proteomes" id="UP001157167"/>
    </source>
</evidence>
<dbReference type="InterPro" id="IPR002078">
    <property type="entry name" value="Sigma_54_int"/>
</dbReference>
<dbReference type="InterPro" id="IPR058031">
    <property type="entry name" value="AAA_lid_NorR"/>
</dbReference>
<feature type="domain" description="Sigma-54 factor interaction" evidence="6">
    <location>
        <begin position="342"/>
        <end position="570"/>
    </location>
</feature>
<keyword evidence="3" id="KW-0805">Transcription regulation</keyword>
<keyword evidence="1" id="KW-0547">Nucleotide-binding</keyword>
<dbReference type="RefSeq" id="WP_284188831.1">
    <property type="nucleotide sequence ID" value="NZ_BSPX01000055.1"/>
</dbReference>
<dbReference type="InterPro" id="IPR025943">
    <property type="entry name" value="Sigma_54_int_dom_ATP-bd_2"/>
</dbReference>
<dbReference type="InterPro" id="IPR029016">
    <property type="entry name" value="GAF-like_dom_sf"/>
</dbReference>
<dbReference type="InterPro" id="IPR009057">
    <property type="entry name" value="Homeodomain-like_sf"/>
</dbReference>
<name>A0ABQ6FEA8_9RHOO</name>
<dbReference type="InterPro" id="IPR025662">
    <property type="entry name" value="Sigma_54_int_dom_ATP-bd_1"/>
</dbReference>
<keyword evidence="4" id="KW-0238">DNA-binding</keyword>
<dbReference type="PROSITE" id="PS00676">
    <property type="entry name" value="SIGMA54_INTERACT_2"/>
    <property type="match status" value="1"/>
</dbReference>
<evidence type="ECO:0000259" key="6">
    <source>
        <dbReference type="PROSITE" id="PS50045"/>
    </source>
</evidence>
<evidence type="ECO:0000313" key="7">
    <source>
        <dbReference type="EMBL" id="GLT23639.1"/>
    </source>
</evidence>
<dbReference type="Pfam" id="PF02954">
    <property type="entry name" value="HTH_8"/>
    <property type="match status" value="1"/>
</dbReference>
<keyword evidence="2" id="KW-0067">ATP-binding</keyword>
<dbReference type="PROSITE" id="PS50045">
    <property type="entry name" value="SIGMA54_INTERACT_4"/>
    <property type="match status" value="1"/>
</dbReference>
<dbReference type="Gene3D" id="1.10.8.60">
    <property type="match status" value="1"/>
</dbReference>
<dbReference type="SUPFAM" id="SSF55781">
    <property type="entry name" value="GAF domain-like"/>
    <property type="match status" value="1"/>
</dbReference>
<sequence length="670" mass="74528">MIRGHGEIARHVARVVNVVERGGIASPRPVQDRLARSWERSLSNYRVDPGQASLPQVVTARELREHRERLDTFMRIAREGVDRLYDSLRPAKYCVLLTDAAGVTVDLRTVPELEREFRAEGFRDGTRWSEMEEGTCGVGTSLVDRQPILVHRDEHFRSHNIAFTCSSAPIFGIDDEPLAVLDASALNSPEHRESQVLVFQMVVEKARLIEDAFAFHSLRSYWILQLGRSPELMHVHTDYLVAFDDGGRIVGGNRRARQELLQRRGPAPEHIGDLFECSAADLLSASHARPGQAIPLRIQGSGARIFGLLRAPDARPRSAPAHPVASGGEAVSVAEARGFGHLATDDPRVRNNVQRALKVVNRDIPVMLLGETGTGKEAFAKAIHDASDRHKQPFVALNCAAIPESLIESELFGYRDGAFTGARSKGARGKIIQSDGGTLFLDEIGDMPLVLQSRLLRVLAEGEVLPLGAEQPIPVRLHIVCATHQDLPRLVAEGRFREDLYYRLNGAVFLLPPLREREDIGTVIDRVLHEEAQAMSRELRLADETRDALMRHPWPGNIRQLRHAMRYACAISDGPLLMPQSFPPDLFTTAPSTLMRAAAQPALPPLVVQTEAPAPALKPKDLALRERMLETLRRNQWQVTVSARELGLSRATFYRKLAKLQIVAPNRQAW</sequence>
<evidence type="ECO:0000256" key="4">
    <source>
        <dbReference type="ARBA" id="ARBA00023125"/>
    </source>
</evidence>
<dbReference type="Pfam" id="PF00158">
    <property type="entry name" value="Sigma54_activat"/>
    <property type="match status" value="1"/>
</dbReference>
<dbReference type="PANTHER" id="PTHR32071">
    <property type="entry name" value="TRANSCRIPTIONAL REGULATORY PROTEIN"/>
    <property type="match status" value="1"/>
</dbReference>
<gene>
    <name evidence="7" type="primary">acoR</name>
    <name evidence="7" type="ORF">GCM10007933_31070</name>
</gene>
<keyword evidence="8" id="KW-1185">Reference proteome</keyword>
<comment type="caution">
    <text evidence="7">The sequence shown here is derived from an EMBL/GenBank/DDBJ whole genome shotgun (WGS) entry which is preliminary data.</text>
</comment>
<dbReference type="InterPro" id="IPR025944">
    <property type="entry name" value="Sigma_54_int_dom_CS"/>
</dbReference>
<evidence type="ECO:0000256" key="2">
    <source>
        <dbReference type="ARBA" id="ARBA00022840"/>
    </source>
</evidence>
<protein>
    <submittedName>
        <fullName evidence="7">Transcriptional regulator AcoR</fullName>
    </submittedName>
</protein>
<accession>A0ABQ6FEA8</accession>
<dbReference type="InterPro" id="IPR003593">
    <property type="entry name" value="AAA+_ATPase"/>
</dbReference>
<evidence type="ECO:0000256" key="5">
    <source>
        <dbReference type="ARBA" id="ARBA00023163"/>
    </source>
</evidence>
<dbReference type="PROSITE" id="PS00688">
    <property type="entry name" value="SIGMA54_INTERACT_3"/>
    <property type="match status" value="1"/>
</dbReference>
<dbReference type="InterPro" id="IPR002197">
    <property type="entry name" value="HTH_Fis"/>
</dbReference>
<dbReference type="CDD" id="cd00009">
    <property type="entry name" value="AAA"/>
    <property type="match status" value="1"/>
</dbReference>